<comment type="caution">
    <text evidence="1">The sequence shown here is derived from an EMBL/GenBank/DDBJ whole genome shotgun (WGS) entry which is preliminary data.</text>
</comment>
<protein>
    <submittedName>
        <fullName evidence="1">Uncharacterized protein</fullName>
    </submittedName>
</protein>
<evidence type="ECO:0000313" key="2">
    <source>
        <dbReference type="Proteomes" id="UP001381693"/>
    </source>
</evidence>
<dbReference type="AlphaFoldDB" id="A0AAN8ZY51"/>
<dbReference type="Proteomes" id="UP001381693">
    <property type="component" value="Unassembled WGS sequence"/>
</dbReference>
<proteinExistence type="predicted"/>
<accession>A0AAN8ZY51</accession>
<name>A0AAN8ZY51_HALRR</name>
<organism evidence="1 2">
    <name type="scientific">Halocaridina rubra</name>
    <name type="common">Hawaiian red shrimp</name>
    <dbReference type="NCBI Taxonomy" id="373956"/>
    <lineage>
        <taxon>Eukaryota</taxon>
        <taxon>Metazoa</taxon>
        <taxon>Ecdysozoa</taxon>
        <taxon>Arthropoda</taxon>
        <taxon>Crustacea</taxon>
        <taxon>Multicrustacea</taxon>
        <taxon>Malacostraca</taxon>
        <taxon>Eumalacostraca</taxon>
        <taxon>Eucarida</taxon>
        <taxon>Decapoda</taxon>
        <taxon>Pleocyemata</taxon>
        <taxon>Caridea</taxon>
        <taxon>Atyoidea</taxon>
        <taxon>Atyidae</taxon>
        <taxon>Halocaridina</taxon>
    </lineage>
</organism>
<evidence type="ECO:0000313" key="1">
    <source>
        <dbReference type="EMBL" id="KAK7067674.1"/>
    </source>
</evidence>
<sequence>AVPSPLAWLMVVLETPVELEELRLSEEAMGEEALEAEVEETVAVLPPVRTSLVDAKDSSKTRTAKKHELLWVDTTVGGWGLTLADEYPLY</sequence>
<feature type="non-terminal residue" evidence="1">
    <location>
        <position position="1"/>
    </location>
</feature>
<dbReference type="EMBL" id="JAXCGZ010017856">
    <property type="protein sequence ID" value="KAK7067674.1"/>
    <property type="molecule type" value="Genomic_DNA"/>
</dbReference>
<reference evidence="1 2" key="1">
    <citation type="submission" date="2023-11" db="EMBL/GenBank/DDBJ databases">
        <title>Halocaridina rubra genome assembly.</title>
        <authorList>
            <person name="Smith C."/>
        </authorList>
    </citation>
    <scope>NUCLEOTIDE SEQUENCE [LARGE SCALE GENOMIC DNA]</scope>
    <source>
        <strain evidence="1">EP-1</strain>
        <tissue evidence="1">Whole</tissue>
    </source>
</reference>
<keyword evidence="2" id="KW-1185">Reference proteome</keyword>
<gene>
    <name evidence="1" type="ORF">SK128_016255</name>
</gene>